<organism evidence="2 3">
    <name type="scientific">Portunus trituberculatus</name>
    <name type="common">Swimming crab</name>
    <name type="synonym">Neptunus trituberculatus</name>
    <dbReference type="NCBI Taxonomy" id="210409"/>
    <lineage>
        <taxon>Eukaryota</taxon>
        <taxon>Metazoa</taxon>
        <taxon>Ecdysozoa</taxon>
        <taxon>Arthropoda</taxon>
        <taxon>Crustacea</taxon>
        <taxon>Multicrustacea</taxon>
        <taxon>Malacostraca</taxon>
        <taxon>Eumalacostraca</taxon>
        <taxon>Eucarida</taxon>
        <taxon>Decapoda</taxon>
        <taxon>Pleocyemata</taxon>
        <taxon>Brachyura</taxon>
        <taxon>Eubrachyura</taxon>
        <taxon>Portunoidea</taxon>
        <taxon>Portunidae</taxon>
        <taxon>Portuninae</taxon>
        <taxon>Portunus</taxon>
    </lineage>
</organism>
<evidence type="ECO:0000256" key="1">
    <source>
        <dbReference type="SAM" id="MobiDB-lite"/>
    </source>
</evidence>
<keyword evidence="3" id="KW-1185">Reference proteome</keyword>
<proteinExistence type="predicted"/>
<evidence type="ECO:0000313" key="2">
    <source>
        <dbReference type="EMBL" id="MPC20581.1"/>
    </source>
</evidence>
<gene>
    <name evidence="2" type="ORF">E2C01_013534</name>
</gene>
<dbReference type="AlphaFoldDB" id="A0A5B7DGI3"/>
<feature type="compositionally biased region" description="Low complexity" evidence="1">
    <location>
        <begin position="73"/>
        <end position="82"/>
    </location>
</feature>
<dbReference type="Proteomes" id="UP000324222">
    <property type="component" value="Unassembled WGS sequence"/>
</dbReference>
<evidence type="ECO:0000313" key="3">
    <source>
        <dbReference type="Proteomes" id="UP000324222"/>
    </source>
</evidence>
<sequence length="371" mass="40326">MVYQLPQSVLLLVKDCPSKCTFHGPPVPSRVPMALFSNTSIHQLDLQQPEQHQDFCLNICSRDTESFTSMLISSSSSSSSSSRGPARKWVGSGSGYSRPRRTDNWPLTPAPAWGRREEHTPKNPASPATAPAQSPTPSVAMAALRTSARAPSTTMRMARNSLMSPSDSASLAGKKCPWGSVVSAVPDTDLRERQVSPPPLTPTPTWLLVPRLLAPRRPPLRPPAVLAPATNVTTWTPFLLPPCVLRFTNTSLGHKCSLAGFIGSNSRQVQASQECYGAARNNLLSDLAVGRLTRSAAVGLRSATRATKPRCRATAVLLRSLVVAVVARRARKVHPSERCVARHPYRSHRGLIRTVPINGYKDTLHNSQFDQ</sequence>
<feature type="region of interest" description="Disordered" evidence="1">
    <location>
        <begin position="71"/>
        <end position="138"/>
    </location>
</feature>
<comment type="caution">
    <text evidence="2">The sequence shown here is derived from an EMBL/GenBank/DDBJ whole genome shotgun (WGS) entry which is preliminary data.</text>
</comment>
<reference evidence="2 3" key="1">
    <citation type="submission" date="2019-05" db="EMBL/GenBank/DDBJ databases">
        <title>Another draft genome of Portunus trituberculatus and its Hox gene families provides insights of decapod evolution.</title>
        <authorList>
            <person name="Jeong J.-H."/>
            <person name="Song I."/>
            <person name="Kim S."/>
            <person name="Choi T."/>
            <person name="Kim D."/>
            <person name="Ryu S."/>
            <person name="Kim W."/>
        </authorList>
    </citation>
    <scope>NUCLEOTIDE SEQUENCE [LARGE SCALE GENOMIC DNA]</scope>
    <source>
        <tissue evidence="2">Muscle</tissue>
    </source>
</reference>
<name>A0A5B7DGI3_PORTR</name>
<protein>
    <submittedName>
        <fullName evidence="2">Uncharacterized protein</fullName>
    </submittedName>
</protein>
<dbReference type="EMBL" id="VSRR010000887">
    <property type="protein sequence ID" value="MPC20581.1"/>
    <property type="molecule type" value="Genomic_DNA"/>
</dbReference>
<accession>A0A5B7DGI3</accession>
<feature type="compositionally biased region" description="Low complexity" evidence="1">
    <location>
        <begin position="125"/>
        <end position="138"/>
    </location>
</feature>